<feature type="region of interest" description="Disordered" evidence="1">
    <location>
        <begin position="1"/>
        <end position="55"/>
    </location>
</feature>
<sequence length="375" mass="41349">MGSSRKPTSKPTTPPPRPRRGTGGRVKKSSRGSIETPKTTVYSHHLPSREQKKGNGRMVGRNLIIWSRPRMADKLLQHIMYECARHKINIPWDAIAHRFHPGSSGTAIVQHLNRTRRELIAEGHLVPPMTHGAEATQDLNIRGFIRRDTSGSDSETTRPVEFGEKVEDLRVSLPTGFGSDEDAEASTQPTTPEKTERFEGEPCRNMWSYSSMGMNYCATPEEQRMALHQSFNSADMESPSMDSYLTSPSMMRQLQLHGQRHVAPRSVPGYIGFQDAAASFSPSHAFLQDQFAGSNDPFFSFQVEECSPTDTSDGVENSVANHGELLTVHAVATDSSSGSPPNIKGESSPEMGKVAIDETTPAMADFLNESSLLFF</sequence>
<evidence type="ECO:0000256" key="1">
    <source>
        <dbReference type="SAM" id="MobiDB-lite"/>
    </source>
</evidence>
<accession>A0A0A1T2J2</accession>
<dbReference type="AlphaFoldDB" id="A0A0A1T2J2"/>
<reference evidence="2 3" key="1">
    <citation type="journal article" date="2015" name="Genome Announc.">
        <title>Draft Genome Sequence and Gene Annotation of the Entomopathogenic Fungus Verticillium hemipterigenum.</title>
        <authorList>
            <person name="Horn F."/>
            <person name="Habel A."/>
            <person name="Scharf D.H."/>
            <person name="Dworschak J."/>
            <person name="Brakhage A.A."/>
            <person name="Guthke R."/>
            <person name="Hertweck C."/>
            <person name="Linde J."/>
        </authorList>
    </citation>
    <scope>NUCLEOTIDE SEQUENCE [LARGE SCALE GENOMIC DNA]</scope>
</reference>
<dbReference type="OrthoDB" id="3903267at2759"/>
<dbReference type="HOGENOM" id="CLU_912716_0_0_1"/>
<gene>
    <name evidence="2" type="ORF">VHEMI00653</name>
</gene>
<protein>
    <submittedName>
        <fullName evidence="2">Uncharacterized protein</fullName>
    </submittedName>
</protein>
<evidence type="ECO:0000313" key="3">
    <source>
        <dbReference type="Proteomes" id="UP000039046"/>
    </source>
</evidence>
<organism evidence="2 3">
    <name type="scientific">[Torrubiella] hemipterigena</name>
    <dbReference type="NCBI Taxonomy" id="1531966"/>
    <lineage>
        <taxon>Eukaryota</taxon>
        <taxon>Fungi</taxon>
        <taxon>Dikarya</taxon>
        <taxon>Ascomycota</taxon>
        <taxon>Pezizomycotina</taxon>
        <taxon>Sordariomycetes</taxon>
        <taxon>Hypocreomycetidae</taxon>
        <taxon>Hypocreales</taxon>
        <taxon>Clavicipitaceae</taxon>
        <taxon>Clavicipitaceae incertae sedis</taxon>
        <taxon>'Torrubiella' clade</taxon>
    </lineage>
</organism>
<evidence type="ECO:0000313" key="2">
    <source>
        <dbReference type="EMBL" id="CEJ80472.1"/>
    </source>
</evidence>
<proteinExistence type="predicted"/>
<keyword evidence="3" id="KW-1185">Reference proteome</keyword>
<dbReference type="EMBL" id="CDHN01000001">
    <property type="protein sequence ID" value="CEJ80472.1"/>
    <property type="molecule type" value="Genomic_DNA"/>
</dbReference>
<dbReference type="Proteomes" id="UP000039046">
    <property type="component" value="Unassembled WGS sequence"/>
</dbReference>
<feature type="compositionally biased region" description="Low complexity" evidence="1">
    <location>
        <begin position="1"/>
        <end position="11"/>
    </location>
</feature>
<feature type="compositionally biased region" description="Basic residues" evidence="1">
    <location>
        <begin position="17"/>
        <end position="30"/>
    </location>
</feature>
<feature type="compositionally biased region" description="Polar residues" evidence="1">
    <location>
        <begin position="31"/>
        <end position="42"/>
    </location>
</feature>
<name>A0A0A1T2J2_9HYPO</name>
<feature type="region of interest" description="Disordered" evidence="1">
    <location>
        <begin position="174"/>
        <end position="200"/>
    </location>
</feature>
<dbReference type="STRING" id="1531966.A0A0A1T2J2"/>